<evidence type="ECO:0000313" key="2">
    <source>
        <dbReference type="EMBL" id="KAJ2806694.1"/>
    </source>
</evidence>
<protein>
    <submittedName>
        <fullName evidence="2">Uncharacterized protein</fullName>
    </submittedName>
</protein>
<feature type="compositionally biased region" description="Low complexity" evidence="1">
    <location>
        <begin position="178"/>
        <end position="191"/>
    </location>
</feature>
<name>A0A9W8I1M4_9FUNG</name>
<feature type="compositionally biased region" description="Basic and acidic residues" evidence="1">
    <location>
        <begin position="218"/>
        <end position="231"/>
    </location>
</feature>
<gene>
    <name evidence="2" type="ORF">H4R20_001594</name>
</gene>
<evidence type="ECO:0000256" key="1">
    <source>
        <dbReference type="SAM" id="MobiDB-lite"/>
    </source>
</evidence>
<accession>A0A9W8I1M4</accession>
<dbReference type="EMBL" id="JANBUO010000168">
    <property type="protein sequence ID" value="KAJ2806694.1"/>
    <property type="molecule type" value="Genomic_DNA"/>
</dbReference>
<proteinExistence type="predicted"/>
<sequence length="344" mass="37947">MTRKTRSRNFLGKGRSAVGSRQAARGLSGTSESQTAEAQVPSHTPSGSQTELRPATLHEIGARVAPLPDFSTQRNSWTDVAAAVEIAMELAERMYFQRDWMAELVREQLTQDSHSVALTEDLSEALKTLSEDMAPKEAQRKAKEPVHEGSDKGPGLSNVRRMEEKELVECINPHRPESQPMQQPVMPVSPSARTSAVIDSSTHESDQPDSHSGSVEGRAAKPEAELEISEEKQQIRAERMARIVKAIVQEEGYDEAVAEEMIALLTAIAEKTPGREKMQVSNEVINVSGIVMQKMDAMATKLEDIKNEAHALIQTTDKPQEEIRKEVDEYLKKAGEVCAAVNRL</sequence>
<keyword evidence="3" id="KW-1185">Reference proteome</keyword>
<feature type="compositionally biased region" description="Basic and acidic residues" evidence="1">
    <location>
        <begin position="131"/>
        <end position="151"/>
    </location>
</feature>
<feature type="compositionally biased region" description="Polar residues" evidence="1">
    <location>
        <begin position="28"/>
        <end position="51"/>
    </location>
</feature>
<evidence type="ECO:0000313" key="3">
    <source>
        <dbReference type="Proteomes" id="UP001140094"/>
    </source>
</evidence>
<dbReference type="OrthoDB" id="10537099at2759"/>
<feature type="region of interest" description="Disordered" evidence="1">
    <location>
        <begin position="1"/>
        <end position="51"/>
    </location>
</feature>
<dbReference type="AlphaFoldDB" id="A0A9W8I1M4"/>
<organism evidence="2 3">
    <name type="scientific">Coemansia guatemalensis</name>
    <dbReference type="NCBI Taxonomy" id="2761395"/>
    <lineage>
        <taxon>Eukaryota</taxon>
        <taxon>Fungi</taxon>
        <taxon>Fungi incertae sedis</taxon>
        <taxon>Zoopagomycota</taxon>
        <taxon>Kickxellomycotina</taxon>
        <taxon>Kickxellomycetes</taxon>
        <taxon>Kickxellales</taxon>
        <taxon>Kickxellaceae</taxon>
        <taxon>Coemansia</taxon>
    </lineage>
</organism>
<feature type="region of interest" description="Disordered" evidence="1">
    <location>
        <begin position="173"/>
        <end position="231"/>
    </location>
</feature>
<dbReference type="Proteomes" id="UP001140094">
    <property type="component" value="Unassembled WGS sequence"/>
</dbReference>
<comment type="caution">
    <text evidence="2">The sequence shown here is derived from an EMBL/GenBank/DDBJ whole genome shotgun (WGS) entry which is preliminary data.</text>
</comment>
<reference evidence="2" key="1">
    <citation type="submission" date="2022-07" db="EMBL/GenBank/DDBJ databases">
        <title>Phylogenomic reconstructions and comparative analyses of Kickxellomycotina fungi.</title>
        <authorList>
            <person name="Reynolds N.K."/>
            <person name="Stajich J.E."/>
            <person name="Barry K."/>
            <person name="Grigoriev I.V."/>
            <person name="Crous P."/>
            <person name="Smith M.E."/>
        </authorList>
    </citation>
    <scope>NUCLEOTIDE SEQUENCE</scope>
    <source>
        <strain evidence="2">NRRL 1565</strain>
    </source>
</reference>
<feature type="region of interest" description="Disordered" evidence="1">
    <location>
        <begin position="131"/>
        <end position="161"/>
    </location>
</feature>